<protein>
    <submittedName>
        <fullName evidence="1">Uncharacterized protein</fullName>
    </submittedName>
</protein>
<reference evidence="1 2" key="1">
    <citation type="submission" date="2016-11" db="EMBL/GenBank/DDBJ databases">
        <authorList>
            <person name="Kadnikov V."/>
            <person name="Nazina T."/>
        </authorList>
    </citation>
    <scope>NUCLEOTIDE SEQUENCE [LARGE SCALE GENOMIC DNA]</scope>
    <source>
        <strain evidence="1 2">1017</strain>
    </source>
</reference>
<evidence type="ECO:0000313" key="1">
    <source>
        <dbReference type="EMBL" id="OKO94088.1"/>
    </source>
</evidence>
<organism evidence="1 2">
    <name type="scientific">Geobacillus proteiniphilus</name>
    <dbReference type="NCBI Taxonomy" id="860353"/>
    <lineage>
        <taxon>Bacteria</taxon>
        <taxon>Bacillati</taxon>
        <taxon>Bacillota</taxon>
        <taxon>Bacilli</taxon>
        <taxon>Bacillales</taxon>
        <taxon>Anoxybacillaceae</taxon>
        <taxon>Geobacillus</taxon>
    </lineage>
</organism>
<dbReference type="EMBL" id="MQMG01000018">
    <property type="protein sequence ID" value="OKO94088.1"/>
    <property type="molecule type" value="Genomic_DNA"/>
</dbReference>
<gene>
    <name evidence="1" type="ORF">BRO54_1703</name>
</gene>
<evidence type="ECO:0000313" key="2">
    <source>
        <dbReference type="Proteomes" id="UP000186030"/>
    </source>
</evidence>
<dbReference type="AlphaFoldDB" id="A0A1Q5T1D4"/>
<name>A0A1Q5T1D4_9BACL</name>
<reference evidence="2" key="2">
    <citation type="submission" date="2017-01" db="EMBL/GenBank/DDBJ databases">
        <title>Genome sequencing and annotation of Geobacillus sp. 1017, a Hydrocarbon-Oxidizing Thermophilic Bacterium Isolated from a Heavy Oil Reservoir (China).</title>
        <authorList>
            <person name="Kadnikov V.V."/>
            <person name="Mardanov A.V."/>
            <person name="Poltaraus A.B."/>
            <person name="Sokolova D.S."/>
            <person name="Semenova E.M."/>
            <person name="Ravin N.V."/>
            <person name="Tourova T.P."/>
            <person name="Nazina T.N."/>
        </authorList>
    </citation>
    <scope>NUCLEOTIDE SEQUENCE [LARGE SCALE GENOMIC DNA]</scope>
    <source>
        <strain evidence="2">1017</strain>
    </source>
</reference>
<comment type="caution">
    <text evidence="1">The sequence shown here is derived from an EMBL/GenBank/DDBJ whole genome shotgun (WGS) entry which is preliminary data.</text>
</comment>
<sequence length="38" mass="4529">MSKKEEGHRKMLTNLYIQDKMNPGCIYKFICNRLLKAI</sequence>
<proteinExistence type="predicted"/>
<accession>A0A1Q5T1D4</accession>
<dbReference type="Proteomes" id="UP000186030">
    <property type="component" value="Unassembled WGS sequence"/>
</dbReference>